<protein>
    <submittedName>
        <fullName evidence="1">Enoyl-CoA hydratase/carnithine racemase</fullName>
    </submittedName>
</protein>
<dbReference type="PANTHER" id="PTHR11941:SF54">
    <property type="entry name" value="ENOYL-COA HYDRATASE, MITOCHONDRIAL"/>
    <property type="match status" value="1"/>
</dbReference>
<dbReference type="GO" id="GO:0006635">
    <property type="term" value="P:fatty acid beta-oxidation"/>
    <property type="evidence" value="ECO:0007669"/>
    <property type="project" value="TreeGrafter"/>
</dbReference>
<dbReference type="PANTHER" id="PTHR11941">
    <property type="entry name" value="ENOYL-COA HYDRATASE-RELATED"/>
    <property type="match status" value="1"/>
</dbReference>
<dbReference type="InterPro" id="IPR001753">
    <property type="entry name" value="Enoyl-CoA_hydra/iso"/>
</dbReference>
<accession>A0A4Q7VGY6</accession>
<dbReference type="Gene3D" id="3.90.226.10">
    <property type="entry name" value="2-enoyl-CoA Hydratase, Chain A, domain 1"/>
    <property type="match status" value="1"/>
</dbReference>
<name>A0A4Q7VGY6_9BURK</name>
<dbReference type="RefSeq" id="WP_242616993.1">
    <property type="nucleotide sequence ID" value="NZ_SHKP01000007.1"/>
</dbReference>
<dbReference type="AlphaFoldDB" id="A0A4Q7VGY6"/>
<dbReference type="EMBL" id="SHKP01000007">
    <property type="protein sequence ID" value="RZT95320.1"/>
    <property type="molecule type" value="Genomic_DNA"/>
</dbReference>
<gene>
    <name evidence="1" type="ORF">EV670_3074</name>
</gene>
<dbReference type="CDD" id="cd06558">
    <property type="entry name" value="crotonase-like"/>
    <property type="match status" value="1"/>
</dbReference>
<dbReference type="SUPFAM" id="SSF52096">
    <property type="entry name" value="ClpP/crotonase"/>
    <property type="match status" value="1"/>
</dbReference>
<comment type="caution">
    <text evidence="1">The sequence shown here is derived from an EMBL/GenBank/DDBJ whole genome shotgun (WGS) entry which is preliminary data.</text>
</comment>
<evidence type="ECO:0000313" key="2">
    <source>
        <dbReference type="Proteomes" id="UP000293671"/>
    </source>
</evidence>
<proteinExistence type="predicted"/>
<sequence>MDGEIRFVRDERDRRIGRLTLSHPGKLNAISVSMWGALRTLAEGFDAVGAPPLAAIVIAGEGDNFAAGADIEEFPAFRFDERTLRAYHEGVIAPALQALLATEVPLVAQIDGACVGGGLEIACCCDIRIAARTARFGAPIAKLGFPMAPDELAVVLAAAGRDSAAELLLEAGLIDAATALQRGLVHRLADDPAAEAWASAQRIAALPLEVARANKRTLRQLRPSPSTANARRGHFDYADAEFHREGIRAFLERRAPRFDDTDA</sequence>
<evidence type="ECO:0000313" key="1">
    <source>
        <dbReference type="EMBL" id="RZT95320.1"/>
    </source>
</evidence>
<dbReference type="GO" id="GO:0003824">
    <property type="term" value="F:catalytic activity"/>
    <property type="evidence" value="ECO:0007669"/>
    <property type="project" value="UniProtKB-ARBA"/>
</dbReference>
<organism evidence="1 2">
    <name type="scientific">Rivibacter subsaxonicus</name>
    <dbReference type="NCBI Taxonomy" id="457575"/>
    <lineage>
        <taxon>Bacteria</taxon>
        <taxon>Pseudomonadati</taxon>
        <taxon>Pseudomonadota</taxon>
        <taxon>Betaproteobacteria</taxon>
        <taxon>Burkholderiales</taxon>
        <taxon>Rivibacter</taxon>
    </lineage>
</organism>
<dbReference type="InterPro" id="IPR029045">
    <property type="entry name" value="ClpP/crotonase-like_dom_sf"/>
</dbReference>
<dbReference type="Proteomes" id="UP000293671">
    <property type="component" value="Unassembled WGS sequence"/>
</dbReference>
<reference evidence="1 2" key="1">
    <citation type="submission" date="2019-02" db="EMBL/GenBank/DDBJ databases">
        <title>Genomic Encyclopedia of Type Strains, Phase IV (KMG-IV): sequencing the most valuable type-strain genomes for metagenomic binning, comparative biology and taxonomic classification.</title>
        <authorList>
            <person name="Goeker M."/>
        </authorList>
    </citation>
    <scope>NUCLEOTIDE SEQUENCE [LARGE SCALE GENOMIC DNA]</scope>
    <source>
        <strain evidence="1 2">DSM 19570</strain>
    </source>
</reference>
<dbReference type="Pfam" id="PF00378">
    <property type="entry name" value="ECH_1"/>
    <property type="match status" value="1"/>
</dbReference>
<keyword evidence="2" id="KW-1185">Reference proteome</keyword>